<dbReference type="Gene3D" id="3.10.450.50">
    <property type="match status" value="1"/>
</dbReference>
<dbReference type="InterPro" id="IPR032710">
    <property type="entry name" value="NTF2-like_dom_sf"/>
</dbReference>
<dbReference type="Pfam" id="PF12680">
    <property type="entry name" value="SnoaL_2"/>
    <property type="match status" value="1"/>
</dbReference>
<comment type="caution">
    <text evidence="2">The sequence shown here is derived from an EMBL/GenBank/DDBJ whole genome shotgun (WGS) entry which is preliminary data.</text>
</comment>
<reference evidence="2 3" key="1">
    <citation type="submission" date="2019-10" db="EMBL/GenBank/DDBJ databases">
        <title>Nocardia macrotermitis sp. nov. and Nocardia aurantia sp. nov., isolated from the gut of fungus growing-termite Macrotermes natalensis.</title>
        <authorList>
            <person name="Benndorf R."/>
            <person name="Schwitalla J."/>
            <person name="Martin K."/>
            <person name="De Beer W."/>
            <person name="Kaster A.-K."/>
            <person name="Vollmers J."/>
            <person name="Poulsen M."/>
            <person name="Beemelmanns C."/>
        </authorList>
    </citation>
    <scope>NUCLEOTIDE SEQUENCE [LARGE SCALE GENOMIC DNA]</scope>
    <source>
        <strain evidence="2 3">RB56</strain>
    </source>
</reference>
<protein>
    <recommendedName>
        <fullName evidence="1">SnoaL-like domain-containing protein</fullName>
    </recommendedName>
</protein>
<evidence type="ECO:0000259" key="1">
    <source>
        <dbReference type="Pfam" id="PF12680"/>
    </source>
</evidence>
<proteinExistence type="predicted"/>
<keyword evidence="3" id="KW-1185">Reference proteome</keyword>
<feature type="domain" description="SnoaL-like" evidence="1">
    <location>
        <begin position="9"/>
        <end position="104"/>
    </location>
</feature>
<evidence type="ECO:0000313" key="2">
    <source>
        <dbReference type="EMBL" id="MQY31647.1"/>
    </source>
</evidence>
<accession>A0A7K0E1J0</accession>
<organism evidence="2 3">
    <name type="scientific">Nocardia aurantia</name>
    <dbReference type="NCBI Taxonomy" id="2585199"/>
    <lineage>
        <taxon>Bacteria</taxon>
        <taxon>Bacillati</taxon>
        <taxon>Actinomycetota</taxon>
        <taxon>Actinomycetes</taxon>
        <taxon>Mycobacteriales</taxon>
        <taxon>Nocardiaceae</taxon>
        <taxon>Nocardia</taxon>
    </lineage>
</organism>
<dbReference type="EMBL" id="WEGI01000021">
    <property type="protein sequence ID" value="MQY31647.1"/>
    <property type="molecule type" value="Genomic_DNA"/>
</dbReference>
<dbReference type="AlphaFoldDB" id="A0A7K0E1J0"/>
<dbReference type="SUPFAM" id="SSF54427">
    <property type="entry name" value="NTF2-like"/>
    <property type="match status" value="1"/>
</dbReference>
<dbReference type="InterPro" id="IPR037401">
    <property type="entry name" value="SnoaL-like"/>
</dbReference>
<gene>
    <name evidence="2" type="ORF">NRB56_72560</name>
</gene>
<dbReference type="Proteomes" id="UP000431401">
    <property type="component" value="Unassembled WGS sequence"/>
</dbReference>
<dbReference type="OrthoDB" id="129343at2"/>
<name>A0A7K0E1J0_9NOCA</name>
<dbReference type="RefSeq" id="WP_153348864.1">
    <property type="nucleotide sequence ID" value="NZ_WEGI01000021.1"/>
</dbReference>
<evidence type="ECO:0000313" key="3">
    <source>
        <dbReference type="Proteomes" id="UP000431401"/>
    </source>
</evidence>
<sequence>MTTTNRDLVAAAVAHFSSGDLDGLLELLHEDFRSHNPGVAGPGRAAFAAYLTSAEWLRTATVTVHHVLADGDYVAVHTHIDVGHGAGMATVDLFRVHDGRITEHWDVVQQIPERTPNPHAFFQFSGVPREEPGVVAGP</sequence>